<comment type="caution">
    <text evidence="3">The sequence shown here is derived from an EMBL/GenBank/DDBJ whole genome shotgun (WGS) entry which is preliminary data.</text>
</comment>
<dbReference type="EMBL" id="BART01033963">
    <property type="protein sequence ID" value="GAH13005.1"/>
    <property type="molecule type" value="Genomic_DNA"/>
</dbReference>
<dbReference type="Gene3D" id="3.90.950.10">
    <property type="match status" value="1"/>
</dbReference>
<comment type="cofactor">
    <cofactor evidence="1">
        <name>a divalent metal cation</name>
        <dbReference type="ChEBI" id="CHEBI:60240"/>
    </cofactor>
</comment>
<reference evidence="3" key="1">
    <citation type="journal article" date="2014" name="Front. Microbiol.">
        <title>High frequency of phylogenetically diverse reductive dehalogenase-homologous genes in deep subseafloor sedimentary metagenomes.</title>
        <authorList>
            <person name="Kawai M."/>
            <person name="Futagami T."/>
            <person name="Toyoda A."/>
            <person name="Takaki Y."/>
            <person name="Nishi S."/>
            <person name="Hori S."/>
            <person name="Arai W."/>
            <person name="Tsubouchi T."/>
            <person name="Morono Y."/>
            <person name="Uchiyama I."/>
            <person name="Ito T."/>
            <person name="Fujiyama A."/>
            <person name="Inagaki F."/>
            <person name="Takami H."/>
        </authorList>
    </citation>
    <scope>NUCLEOTIDE SEQUENCE</scope>
    <source>
        <strain evidence="3">Expedition CK06-06</strain>
    </source>
</reference>
<dbReference type="PANTHER" id="PTHR43213:SF5">
    <property type="entry name" value="BIFUNCTIONAL DTTP_UTP PYROPHOSPHATASE_METHYLTRANSFERASE PROTEIN-RELATED"/>
    <property type="match status" value="1"/>
</dbReference>
<sequence length="118" mass="13204">KIILASKSIDRSELLKKAGIPFEKIVTNIDEEKYKAKYSHGNDLVKELAKAKALFAKNKLIKSELNALIVAADTLVILEGEIIRLGSNIIIKAPISAKKRIDVKNHRKLNEFRLKVGE</sequence>
<name>X1DXW0_9ZZZZ</name>
<dbReference type="InterPro" id="IPR003697">
    <property type="entry name" value="Maf-like"/>
</dbReference>
<feature type="non-terminal residue" evidence="3">
    <location>
        <position position="1"/>
    </location>
</feature>
<evidence type="ECO:0000313" key="3">
    <source>
        <dbReference type="EMBL" id="GAH13005.1"/>
    </source>
</evidence>
<evidence type="ECO:0008006" key="4">
    <source>
        <dbReference type="Google" id="ProtNLM"/>
    </source>
</evidence>
<dbReference type="GO" id="GO:0047429">
    <property type="term" value="F:nucleoside triphosphate diphosphatase activity"/>
    <property type="evidence" value="ECO:0007669"/>
    <property type="project" value="InterPro"/>
</dbReference>
<dbReference type="SUPFAM" id="SSF52972">
    <property type="entry name" value="ITPase-like"/>
    <property type="match status" value="1"/>
</dbReference>
<proteinExistence type="predicted"/>
<accession>X1DXW0</accession>
<organism evidence="3">
    <name type="scientific">marine sediment metagenome</name>
    <dbReference type="NCBI Taxonomy" id="412755"/>
    <lineage>
        <taxon>unclassified sequences</taxon>
        <taxon>metagenomes</taxon>
        <taxon>ecological metagenomes</taxon>
    </lineage>
</organism>
<gene>
    <name evidence="3" type="ORF">S01H4_58192</name>
</gene>
<dbReference type="PANTHER" id="PTHR43213">
    <property type="entry name" value="BIFUNCTIONAL DTTP/UTP PYROPHOSPHATASE/METHYLTRANSFERASE PROTEIN-RELATED"/>
    <property type="match status" value="1"/>
</dbReference>
<keyword evidence="2" id="KW-0378">Hydrolase</keyword>
<dbReference type="AlphaFoldDB" id="X1DXW0"/>
<evidence type="ECO:0000256" key="1">
    <source>
        <dbReference type="ARBA" id="ARBA00001968"/>
    </source>
</evidence>
<evidence type="ECO:0000256" key="2">
    <source>
        <dbReference type="ARBA" id="ARBA00022801"/>
    </source>
</evidence>
<dbReference type="InterPro" id="IPR029001">
    <property type="entry name" value="ITPase-like_fam"/>
</dbReference>
<protein>
    <recommendedName>
        <fullName evidence="4">Septum formation inhibitor Maf</fullName>
    </recommendedName>
</protein>
<dbReference type="Pfam" id="PF02545">
    <property type="entry name" value="Maf"/>
    <property type="match status" value="1"/>
</dbReference>